<dbReference type="EMBL" id="VSSQ01003143">
    <property type="protein sequence ID" value="MPM19264.1"/>
    <property type="molecule type" value="Genomic_DNA"/>
</dbReference>
<sequence>MYELIQAAPRTYYIQSPAKMGIWKPDGGDAVLIDSGGDKDTGRKIQKILESQGWTLGCILNTHANADHNGSNSLLQTRLGVPAYAPGIDAAITTYPILEPAFLYGGYPCKELRNKYLLAQPSDCRTLTAETLPEGLTMLPLPGHFFDMCGFRTEDGVWFLADCLSGANILEKYHVNFIYDVAGYLQTLDLLGTLEGSLFIPAHAEPAEDIRPLAELNRAKVLEICGLILELCGEPLCFEELLQKVFQHYQLTMDFNQYVLVGSTVRSYLSYLHDKGELAAEFSACRLLWRRV</sequence>
<dbReference type="InterPro" id="IPR001279">
    <property type="entry name" value="Metallo-B-lactamas"/>
</dbReference>
<reference evidence="2" key="1">
    <citation type="submission" date="2019-08" db="EMBL/GenBank/DDBJ databases">
        <authorList>
            <person name="Kucharzyk K."/>
            <person name="Murdoch R.W."/>
            <person name="Higgins S."/>
            <person name="Loffler F."/>
        </authorList>
    </citation>
    <scope>NUCLEOTIDE SEQUENCE</scope>
</reference>
<dbReference type="PANTHER" id="PTHR42951">
    <property type="entry name" value="METALLO-BETA-LACTAMASE DOMAIN-CONTAINING"/>
    <property type="match status" value="1"/>
</dbReference>
<gene>
    <name evidence="2" type="ORF">SDC9_65685</name>
</gene>
<comment type="caution">
    <text evidence="2">The sequence shown here is derived from an EMBL/GenBank/DDBJ whole genome shotgun (WGS) entry which is preliminary data.</text>
</comment>
<accession>A0A644XZ17</accession>
<dbReference type="CDD" id="cd07743">
    <property type="entry name" value="metallo-hydrolase-like_MBL-fold"/>
    <property type="match status" value="1"/>
</dbReference>
<dbReference type="InterPro" id="IPR050855">
    <property type="entry name" value="NDM-1-like"/>
</dbReference>
<dbReference type="Gene3D" id="3.60.15.10">
    <property type="entry name" value="Ribonuclease Z/Hydroxyacylglutathione hydrolase-like"/>
    <property type="match status" value="1"/>
</dbReference>
<dbReference type="SMART" id="SM00849">
    <property type="entry name" value="Lactamase_B"/>
    <property type="match status" value="1"/>
</dbReference>
<dbReference type="SUPFAM" id="SSF56281">
    <property type="entry name" value="Metallo-hydrolase/oxidoreductase"/>
    <property type="match status" value="1"/>
</dbReference>
<dbReference type="Pfam" id="PF00753">
    <property type="entry name" value="Lactamase_B"/>
    <property type="match status" value="1"/>
</dbReference>
<name>A0A644XZ17_9ZZZZ</name>
<evidence type="ECO:0000313" key="2">
    <source>
        <dbReference type="EMBL" id="MPM19264.1"/>
    </source>
</evidence>
<protein>
    <recommendedName>
        <fullName evidence="1">Metallo-beta-lactamase domain-containing protein</fullName>
    </recommendedName>
</protein>
<organism evidence="2">
    <name type="scientific">bioreactor metagenome</name>
    <dbReference type="NCBI Taxonomy" id="1076179"/>
    <lineage>
        <taxon>unclassified sequences</taxon>
        <taxon>metagenomes</taxon>
        <taxon>ecological metagenomes</taxon>
    </lineage>
</organism>
<dbReference type="PANTHER" id="PTHR42951:SF14">
    <property type="entry name" value="METALLO-BETA-LACTAMASE SUPERFAMILY PROTEIN"/>
    <property type="match status" value="1"/>
</dbReference>
<evidence type="ECO:0000259" key="1">
    <source>
        <dbReference type="SMART" id="SM00849"/>
    </source>
</evidence>
<dbReference type="InterPro" id="IPR036866">
    <property type="entry name" value="RibonucZ/Hydroxyglut_hydro"/>
</dbReference>
<dbReference type="AlphaFoldDB" id="A0A644XZ17"/>
<proteinExistence type="predicted"/>
<feature type="domain" description="Metallo-beta-lactamase" evidence="1">
    <location>
        <begin position="18"/>
        <end position="203"/>
    </location>
</feature>